<organism evidence="3 4">
    <name type="scientific">Cucurbita moschata</name>
    <name type="common">Winter crookneck squash</name>
    <name type="synonym">Cucurbita pepo var. moschata</name>
    <dbReference type="NCBI Taxonomy" id="3662"/>
    <lineage>
        <taxon>Eukaryota</taxon>
        <taxon>Viridiplantae</taxon>
        <taxon>Streptophyta</taxon>
        <taxon>Embryophyta</taxon>
        <taxon>Tracheophyta</taxon>
        <taxon>Spermatophyta</taxon>
        <taxon>Magnoliopsida</taxon>
        <taxon>eudicotyledons</taxon>
        <taxon>Gunneridae</taxon>
        <taxon>Pentapetalae</taxon>
        <taxon>rosids</taxon>
        <taxon>fabids</taxon>
        <taxon>Cucurbitales</taxon>
        <taxon>Cucurbitaceae</taxon>
        <taxon>Cucurbiteae</taxon>
        <taxon>Cucurbita</taxon>
    </lineage>
</organism>
<dbReference type="PANTHER" id="PTHR21567">
    <property type="entry name" value="CLASP"/>
    <property type="match status" value="1"/>
</dbReference>
<dbReference type="GO" id="GO:0005881">
    <property type="term" value="C:cytoplasmic microtubule"/>
    <property type="evidence" value="ECO:0007669"/>
    <property type="project" value="TreeGrafter"/>
</dbReference>
<feature type="domain" description="TOG" evidence="2">
    <location>
        <begin position="50"/>
        <end position="284"/>
    </location>
</feature>
<evidence type="ECO:0000313" key="3">
    <source>
        <dbReference type="Proteomes" id="UP000504609"/>
    </source>
</evidence>
<reference evidence="4" key="1">
    <citation type="submission" date="2025-08" db="UniProtKB">
        <authorList>
            <consortium name="RefSeq"/>
        </authorList>
    </citation>
    <scope>IDENTIFICATION</scope>
    <source>
        <tissue evidence="4">Young leaves</tissue>
    </source>
</reference>
<dbReference type="Proteomes" id="UP000504609">
    <property type="component" value="Unplaced"/>
</dbReference>
<sequence length="294" mass="32515">MAMALRSIDNVPLVTPKMPKKQTNVAADPIQKRNDENQNPVPPPADAAIDYVSSENLKPLTNPNSNDFIEGLDSKDWVKVCESLNNARRLALFHSDLLLPSLEKIIAVLIKSMKNPRSALIKTSIMASSDIFNSFGDRLLDASTSNAFDQLLLQLLLKASQDKKFVCEEADKALKALVQSTTPLPLLQKLRPYVSHSNHRVRAKAAIPISDCVSKMGLEEMKQHGIVPLLQMAADLLNDRLPEAREAARCIVMGMFRALTENEEQKQEAWQSLCQANLSPIHAQSLLKVATSSQ</sequence>
<dbReference type="GO" id="GO:0008017">
    <property type="term" value="F:microtubule binding"/>
    <property type="evidence" value="ECO:0007669"/>
    <property type="project" value="TreeGrafter"/>
</dbReference>
<dbReference type="PANTHER" id="PTHR21567:SF65">
    <property type="entry name" value="ARM REPEAT SUPERFAMILY PROTEIN"/>
    <property type="match status" value="1"/>
</dbReference>
<dbReference type="RefSeq" id="XP_022955914.1">
    <property type="nucleotide sequence ID" value="XM_023100146.1"/>
</dbReference>
<proteinExistence type="predicted"/>
<dbReference type="GO" id="GO:0000226">
    <property type="term" value="P:microtubule cytoskeleton organization"/>
    <property type="evidence" value="ECO:0007669"/>
    <property type="project" value="TreeGrafter"/>
</dbReference>
<dbReference type="Pfam" id="PF12348">
    <property type="entry name" value="CLASP_N"/>
    <property type="match status" value="1"/>
</dbReference>
<evidence type="ECO:0000313" key="4">
    <source>
        <dbReference type="RefSeq" id="XP_022955914.1"/>
    </source>
</evidence>
<dbReference type="SUPFAM" id="SSF48371">
    <property type="entry name" value="ARM repeat"/>
    <property type="match status" value="1"/>
</dbReference>
<dbReference type="AlphaFoldDB" id="A0A6J1GXL7"/>
<dbReference type="InterPro" id="IPR016024">
    <property type="entry name" value="ARM-type_fold"/>
</dbReference>
<dbReference type="Gene3D" id="1.25.10.10">
    <property type="entry name" value="Leucine-rich Repeat Variant"/>
    <property type="match status" value="1"/>
</dbReference>
<dbReference type="InterPro" id="IPR024395">
    <property type="entry name" value="CLASP_N_dom"/>
</dbReference>
<feature type="region of interest" description="Disordered" evidence="1">
    <location>
        <begin position="14"/>
        <end position="45"/>
    </location>
</feature>
<evidence type="ECO:0000256" key="1">
    <source>
        <dbReference type="SAM" id="MobiDB-lite"/>
    </source>
</evidence>
<protein>
    <submittedName>
        <fullName evidence="4">Uncharacterized protein LOC111457757</fullName>
    </submittedName>
</protein>
<gene>
    <name evidence="4" type="primary">LOC111457757</name>
</gene>
<dbReference type="GeneID" id="111457757"/>
<accession>A0A6J1GXL7</accession>
<dbReference type="KEGG" id="cmos:111457757"/>
<keyword evidence="3" id="KW-1185">Reference proteome</keyword>
<name>A0A6J1GXL7_CUCMO</name>
<evidence type="ECO:0000259" key="2">
    <source>
        <dbReference type="SMART" id="SM01349"/>
    </source>
</evidence>
<dbReference type="InterPro" id="IPR011989">
    <property type="entry name" value="ARM-like"/>
</dbReference>
<dbReference type="InterPro" id="IPR034085">
    <property type="entry name" value="TOG"/>
</dbReference>
<dbReference type="SMART" id="SM01349">
    <property type="entry name" value="TOG"/>
    <property type="match status" value="1"/>
</dbReference>